<dbReference type="Gene3D" id="1.10.150.130">
    <property type="match status" value="1"/>
</dbReference>
<protein>
    <recommendedName>
        <fullName evidence="4">Tyr recombinase domain-containing protein</fullName>
    </recommendedName>
</protein>
<feature type="compositionally biased region" description="Polar residues" evidence="3">
    <location>
        <begin position="142"/>
        <end position="154"/>
    </location>
</feature>
<evidence type="ECO:0000256" key="2">
    <source>
        <dbReference type="ARBA" id="ARBA00023172"/>
    </source>
</evidence>
<feature type="compositionally biased region" description="Gly residues" evidence="3">
    <location>
        <begin position="118"/>
        <end position="128"/>
    </location>
</feature>
<dbReference type="EMBL" id="JAOYFB010000002">
    <property type="protein sequence ID" value="KAK4007740.1"/>
    <property type="molecule type" value="Genomic_DNA"/>
</dbReference>
<dbReference type="InterPro" id="IPR011010">
    <property type="entry name" value="DNA_brk_join_enz"/>
</dbReference>
<feature type="compositionally biased region" description="Low complexity" evidence="3">
    <location>
        <begin position="129"/>
        <end position="139"/>
    </location>
</feature>
<keyword evidence="6" id="KW-1185">Reference proteome</keyword>
<evidence type="ECO:0000259" key="4">
    <source>
        <dbReference type="PROSITE" id="PS51898"/>
    </source>
</evidence>
<comment type="caution">
    <text evidence="5">The sequence shown here is derived from an EMBL/GenBank/DDBJ whole genome shotgun (WGS) entry which is preliminary data.</text>
</comment>
<evidence type="ECO:0000313" key="6">
    <source>
        <dbReference type="Proteomes" id="UP001234178"/>
    </source>
</evidence>
<dbReference type="PANTHER" id="PTHR35617:SF3">
    <property type="entry name" value="CORE-BINDING (CB) DOMAIN-CONTAINING PROTEIN"/>
    <property type="match status" value="1"/>
</dbReference>
<dbReference type="Proteomes" id="UP001234178">
    <property type="component" value="Unassembled WGS sequence"/>
</dbReference>
<reference evidence="5 6" key="1">
    <citation type="journal article" date="2023" name="Nucleic Acids Res.">
        <title>The hologenome of Daphnia magna reveals possible DNA methylation and microbiome-mediated evolution of the host genome.</title>
        <authorList>
            <person name="Chaturvedi A."/>
            <person name="Li X."/>
            <person name="Dhandapani V."/>
            <person name="Marshall H."/>
            <person name="Kissane S."/>
            <person name="Cuenca-Cambronero M."/>
            <person name="Asole G."/>
            <person name="Calvet F."/>
            <person name="Ruiz-Romero M."/>
            <person name="Marangio P."/>
            <person name="Guigo R."/>
            <person name="Rago D."/>
            <person name="Mirbahai L."/>
            <person name="Eastwood N."/>
            <person name="Colbourne J.K."/>
            <person name="Zhou J."/>
            <person name="Mallon E."/>
            <person name="Orsini L."/>
        </authorList>
    </citation>
    <scope>NUCLEOTIDE SEQUENCE [LARGE SCALE GENOMIC DNA]</scope>
    <source>
        <strain evidence="5">LRV0_1</strain>
    </source>
</reference>
<feature type="compositionally biased region" description="Polar residues" evidence="3">
    <location>
        <begin position="90"/>
        <end position="111"/>
    </location>
</feature>
<gene>
    <name evidence="5" type="ORF">OUZ56_012893</name>
</gene>
<accession>A0ABQ9Z4C3</accession>
<feature type="compositionally biased region" description="Polar residues" evidence="3">
    <location>
        <begin position="269"/>
        <end position="283"/>
    </location>
</feature>
<dbReference type="InterPro" id="IPR002104">
    <property type="entry name" value="Integrase_catalytic"/>
</dbReference>
<organism evidence="5 6">
    <name type="scientific">Daphnia magna</name>
    <dbReference type="NCBI Taxonomy" id="35525"/>
    <lineage>
        <taxon>Eukaryota</taxon>
        <taxon>Metazoa</taxon>
        <taxon>Ecdysozoa</taxon>
        <taxon>Arthropoda</taxon>
        <taxon>Crustacea</taxon>
        <taxon>Branchiopoda</taxon>
        <taxon>Diplostraca</taxon>
        <taxon>Cladocera</taxon>
        <taxon>Anomopoda</taxon>
        <taxon>Daphniidae</taxon>
        <taxon>Daphnia</taxon>
    </lineage>
</organism>
<dbReference type="InterPro" id="IPR013762">
    <property type="entry name" value="Integrase-like_cat_sf"/>
</dbReference>
<feature type="region of interest" description="Disordered" evidence="3">
    <location>
        <begin position="262"/>
        <end position="287"/>
    </location>
</feature>
<dbReference type="PROSITE" id="PS51898">
    <property type="entry name" value="TYR_RECOMBINASE"/>
    <property type="match status" value="1"/>
</dbReference>
<dbReference type="SUPFAM" id="SSF47823">
    <property type="entry name" value="lambda integrase-like, N-terminal domain"/>
    <property type="match status" value="1"/>
</dbReference>
<name>A0ABQ9Z4C3_9CRUS</name>
<keyword evidence="2" id="KW-0233">DNA recombination</keyword>
<dbReference type="Gene3D" id="1.10.443.10">
    <property type="entry name" value="Intergrase catalytic core"/>
    <property type="match status" value="1"/>
</dbReference>
<sequence>MAEGELQNSPMAEAVDVALRLWGHTFHGITANRRENLLKVSDPKFVSLLKEPKRFKAKQCGALFGSHFIKEMVREATNDQKLRNIGRPAGQSSSFKSRYPPTSYNPRNSASGYHRNGFNGGNRGGNFGGSNNSNGGYRNNKQKSSQRSPVQAESGSRRLETTAGLFPANSVPVEPANRFICSSLEPSAGQVHQLAATAGRDGSGCIHEGLGQIERLCVPAVQTHSQMLVKDLEGSSGCASADAGLASTTLVANNNGVGIPTASYPETGGESTVGSGREPSSTAGPRVTANGRMGLIRQRLENKGLSDKVVHLLLAGNREATSTAYQSCWNGWVSWCTERDQDPVSPALGTILEFLSDLHGKGLAYRSINVYRSMLSGTLEQMEGYDVGKHPLVIKLMQGIFNSTPPKPKYAEFWDVGVVLRHLQSLGPDVDLSLTSLSHKLVILLALTSLFRVSEIAAIDSESIVFSGPVVKFALLKLRKNQRKSNDIQSFSLCKLDPPSNLCPVLCLERYVNLTRSFRESRPPSSLILGIKSPHAPIGASSIARWIKSVLADAGVDTSVYSAHSTRGASASKAKSSGLPIETILRTGSWATESVFSSHYNKRIVSENFQNAILGVE</sequence>
<evidence type="ECO:0000256" key="3">
    <source>
        <dbReference type="SAM" id="MobiDB-lite"/>
    </source>
</evidence>
<feature type="region of interest" description="Disordered" evidence="3">
    <location>
        <begin position="79"/>
        <end position="158"/>
    </location>
</feature>
<proteinExistence type="predicted"/>
<dbReference type="SUPFAM" id="SSF56349">
    <property type="entry name" value="DNA breaking-rejoining enzymes"/>
    <property type="match status" value="1"/>
</dbReference>
<feature type="domain" description="Tyr recombinase" evidence="4">
    <location>
        <begin position="404"/>
        <end position="614"/>
    </location>
</feature>
<dbReference type="InterPro" id="IPR010998">
    <property type="entry name" value="Integrase_recombinase_N"/>
</dbReference>
<evidence type="ECO:0000313" key="5">
    <source>
        <dbReference type="EMBL" id="KAK4007740.1"/>
    </source>
</evidence>
<keyword evidence="1" id="KW-0238">DNA-binding</keyword>
<dbReference type="PANTHER" id="PTHR35617">
    <property type="entry name" value="PHAGE_INTEGRASE DOMAIN-CONTAINING PROTEIN"/>
    <property type="match status" value="1"/>
</dbReference>
<evidence type="ECO:0000256" key="1">
    <source>
        <dbReference type="ARBA" id="ARBA00023125"/>
    </source>
</evidence>